<comment type="caution">
    <text evidence="4">The sequence shown here is derived from an EMBL/GenBank/DDBJ whole genome shotgun (WGS) entry which is preliminary data.</text>
</comment>
<name>A0A7C8IE67_9PLEO</name>
<dbReference type="AlphaFoldDB" id="A0A7C8IE67"/>
<proteinExistence type="predicted"/>
<dbReference type="Proteomes" id="UP000481861">
    <property type="component" value="Unassembled WGS sequence"/>
</dbReference>
<feature type="region of interest" description="Disordered" evidence="1">
    <location>
        <begin position="257"/>
        <end position="323"/>
    </location>
</feature>
<evidence type="ECO:0000256" key="1">
    <source>
        <dbReference type="SAM" id="MobiDB-lite"/>
    </source>
</evidence>
<reference evidence="4 5" key="1">
    <citation type="submission" date="2020-01" db="EMBL/GenBank/DDBJ databases">
        <authorList>
            <consortium name="DOE Joint Genome Institute"/>
            <person name="Haridas S."/>
            <person name="Albert R."/>
            <person name="Binder M."/>
            <person name="Bloem J."/>
            <person name="Labutti K."/>
            <person name="Salamov A."/>
            <person name="Andreopoulos B."/>
            <person name="Baker S.E."/>
            <person name="Barry K."/>
            <person name="Bills G."/>
            <person name="Bluhm B.H."/>
            <person name="Cannon C."/>
            <person name="Castanera R."/>
            <person name="Culley D.E."/>
            <person name="Daum C."/>
            <person name="Ezra D."/>
            <person name="Gonzalez J.B."/>
            <person name="Henrissat B."/>
            <person name="Kuo A."/>
            <person name="Liang C."/>
            <person name="Lipzen A."/>
            <person name="Lutzoni F."/>
            <person name="Magnuson J."/>
            <person name="Mondo S."/>
            <person name="Nolan M."/>
            <person name="Ohm R."/>
            <person name="Pangilinan J."/>
            <person name="Park H.-J.H."/>
            <person name="Ramirez L."/>
            <person name="Alfaro M."/>
            <person name="Sun H."/>
            <person name="Tritt A."/>
            <person name="Yoshinaga Y."/>
            <person name="Zwiers L.-H.L."/>
            <person name="Turgeon B.G."/>
            <person name="Goodwin S.B."/>
            <person name="Spatafora J.W."/>
            <person name="Crous P.W."/>
            <person name="Grigoriev I.V."/>
        </authorList>
    </citation>
    <scope>NUCLEOTIDE SEQUENCE [LARGE SCALE GENOMIC DNA]</scope>
    <source>
        <strain evidence="4 5">CBS 611.86</strain>
    </source>
</reference>
<dbReference type="PROSITE" id="PS51782">
    <property type="entry name" value="LYSM"/>
    <property type="match status" value="1"/>
</dbReference>
<dbReference type="OrthoDB" id="1193027at2759"/>
<evidence type="ECO:0000259" key="3">
    <source>
        <dbReference type="PROSITE" id="PS51782"/>
    </source>
</evidence>
<evidence type="ECO:0000313" key="5">
    <source>
        <dbReference type="Proteomes" id="UP000481861"/>
    </source>
</evidence>
<evidence type="ECO:0000313" key="4">
    <source>
        <dbReference type="EMBL" id="KAF2877377.1"/>
    </source>
</evidence>
<dbReference type="CDD" id="cd00118">
    <property type="entry name" value="LysM"/>
    <property type="match status" value="1"/>
</dbReference>
<feature type="compositionally biased region" description="Pro residues" evidence="1">
    <location>
        <begin position="270"/>
        <end position="286"/>
    </location>
</feature>
<dbReference type="EMBL" id="JAADJZ010000002">
    <property type="protein sequence ID" value="KAF2877377.1"/>
    <property type="molecule type" value="Genomic_DNA"/>
</dbReference>
<evidence type="ECO:0000256" key="2">
    <source>
        <dbReference type="SAM" id="SignalP"/>
    </source>
</evidence>
<gene>
    <name evidence="4" type="ORF">BDV95DRAFT_144631</name>
</gene>
<dbReference type="Gene3D" id="1.10.530.10">
    <property type="match status" value="1"/>
</dbReference>
<organism evidence="4 5">
    <name type="scientific">Massariosphaeria phaeospora</name>
    <dbReference type="NCBI Taxonomy" id="100035"/>
    <lineage>
        <taxon>Eukaryota</taxon>
        <taxon>Fungi</taxon>
        <taxon>Dikarya</taxon>
        <taxon>Ascomycota</taxon>
        <taxon>Pezizomycotina</taxon>
        <taxon>Dothideomycetes</taxon>
        <taxon>Pleosporomycetidae</taxon>
        <taxon>Pleosporales</taxon>
        <taxon>Pleosporales incertae sedis</taxon>
        <taxon>Massariosphaeria</taxon>
    </lineage>
</organism>
<protein>
    <recommendedName>
        <fullName evidence="3">LysM domain-containing protein</fullName>
    </recommendedName>
</protein>
<feature type="chain" id="PRO_5028801426" description="LysM domain-containing protein" evidence="2">
    <location>
        <begin position="20"/>
        <end position="380"/>
    </location>
</feature>
<dbReference type="Gene3D" id="3.10.350.10">
    <property type="entry name" value="LysM domain"/>
    <property type="match status" value="1"/>
</dbReference>
<keyword evidence="5" id="KW-1185">Reference proteome</keyword>
<dbReference type="InterPro" id="IPR023346">
    <property type="entry name" value="Lysozyme-like_dom_sf"/>
</dbReference>
<feature type="domain" description="LysM" evidence="3">
    <location>
        <begin position="334"/>
        <end position="378"/>
    </location>
</feature>
<accession>A0A7C8IE67</accession>
<sequence>MIALSSLIAASSLFGLSISAPLPRSNTAAARSLVDRAVSYTVFGGDGSTQSGWPAESDWLSFEDAWKANEPLLAISCGQFGVPNNDDAENQALFDAIKDAGTATNMNPAFILAIVMQETKGCVRSPTTSLSHSNPGLMQSFQGTGSCNMDKNALIPCPKETINLMIQEGVGIKTAFGLKQTLESAGTTGASKYYIAARKYNSGSLDASGNLGLGGATACYASDVANRLLGWIDMTVTARKCTEGVIGKLSASEVFTSASKSQSKSDEKAPAPPVNTPTPTPSPAPVSAPKDIKAAKATTPTKGEPEAVAPPSQTPETTADAAPEYPLAAPGCKNWHTVAEGDTCDSLKHAVDFDTLKSLNKDLNDKCTNLWRGYKYCIAA</sequence>
<dbReference type="InterPro" id="IPR036779">
    <property type="entry name" value="LysM_dom_sf"/>
</dbReference>
<keyword evidence="2" id="KW-0732">Signal</keyword>
<dbReference type="SUPFAM" id="SSF53955">
    <property type="entry name" value="Lysozyme-like"/>
    <property type="match status" value="1"/>
</dbReference>
<dbReference type="InterPro" id="IPR018392">
    <property type="entry name" value="LysM"/>
</dbReference>
<feature type="signal peptide" evidence="2">
    <location>
        <begin position="1"/>
        <end position="19"/>
    </location>
</feature>